<dbReference type="SMART" id="SM00220">
    <property type="entry name" value="S_TKc"/>
    <property type="match status" value="1"/>
</dbReference>
<reference evidence="2 3" key="1">
    <citation type="submission" date="2024-04" db="EMBL/GenBank/DDBJ databases">
        <title>Tritrichomonas musculus Genome.</title>
        <authorList>
            <person name="Alves-Ferreira E."/>
            <person name="Grigg M."/>
            <person name="Lorenzi H."/>
            <person name="Galac M."/>
        </authorList>
    </citation>
    <scope>NUCLEOTIDE SEQUENCE [LARGE SCALE GENOMIC DNA]</scope>
    <source>
        <strain evidence="2 3">EAF2021</strain>
    </source>
</reference>
<proteinExistence type="predicted"/>
<dbReference type="InterPro" id="IPR011009">
    <property type="entry name" value="Kinase-like_dom_sf"/>
</dbReference>
<dbReference type="InterPro" id="IPR008271">
    <property type="entry name" value="Ser/Thr_kinase_AS"/>
</dbReference>
<evidence type="ECO:0000313" key="2">
    <source>
        <dbReference type="EMBL" id="KAK8837243.1"/>
    </source>
</evidence>
<dbReference type="InterPro" id="IPR000719">
    <property type="entry name" value="Prot_kinase_dom"/>
</dbReference>
<evidence type="ECO:0000313" key="3">
    <source>
        <dbReference type="Proteomes" id="UP001470230"/>
    </source>
</evidence>
<gene>
    <name evidence="2" type="ORF">M9Y10_036672</name>
</gene>
<dbReference type="PANTHER" id="PTHR44167">
    <property type="entry name" value="OVARIAN-SPECIFIC SERINE/THREONINE-PROTEIN KINASE LOK-RELATED"/>
    <property type="match status" value="1"/>
</dbReference>
<feature type="domain" description="Protein kinase" evidence="1">
    <location>
        <begin position="29"/>
        <end position="267"/>
    </location>
</feature>
<dbReference type="EMBL" id="JAPFFF010000060">
    <property type="protein sequence ID" value="KAK8837243.1"/>
    <property type="molecule type" value="Genomic_DNA"/>
</dbReference>
<dbReference type="Gene3D" id="1.10.510.10">
    <property type="entry name" value="Transferase(Phosphotransferase) domain 1"/>
    <property type="match status" value="1"/>
</dbReference>
<comment type="caution">
    <text evidence="2">The sequence shown here is derived from an EMBL/GenBank/DDBJ whole genome shotgun (WGS) entry which is preliminary data.</text>
</comment>
<dbReference type="Proteomes" id="UP001470230">
    <property type="component" value="Unassembled WGS sequence"/>
</dbReference>
<keyword evidence="3" id="KW-1185">Reference proteome</keyword>
<name>A0ABR2GUB1_9EUKA</name>
<evidence type="ECO:0000259" key="1">
    <source>
        <dbReference type="PROSITE" id="PS50011"/>
    </source>
</evidence>
<dbReference type="PANTHER" id="PTHR44167:SF24">
    <property type="entry name" value="SERINE_THREONINE-PROTEIN KINASE CHK2"/>
    <property type="match status" value="1"/>
</dbReference>
<sequence>MDELDLTEELKLFYPEIRQMMIPRYIFSYTVDKKIYENTSVLIVTAFSDKTPKGKRIALKCVPKDYFNEDLQTLFDGVSHPNILPIYDIFGFPEENPRFYCICMPFIDTDLQSYFHGVCHRSLSEMDVCQIMEELFKAVFYIHSLGICHMDLKPSNILIQKIKSRLKPFLIDFDYAYQIPNSSFVSVAPRGTYLYAAPETLRSTELKFLSEATSMFCLINFMRLISSFEKNNEIMYEVWRLIYEGAHLSIYRKWSHQKKKKSFFFVN</sequence>
<dbReference type="PROSITE" id="PS50011">
    <property type="entry name" value="PROTEIN_KINASE_DOM"/>
    <property type="match status" value="1"/>
</dbReference>
<accession>A0ABR2GUB1</accession>
<dbReference type="PROSITE" id="PS00108">
    <property type="entry name" value="PROTEIN_KINASE_ST"/>
    <property type="match status" value="1"/>
</dbReference>
<dbReference type="Pfam" id="PF00069">
    <property type="entry name" value="Pkinase"/>
    <property type="match status" value="1"/>
</dbReference>
<organism evidence="2 3">
    <name type="scientific">Tritrichomonas musculus</name>
    <dbReference type="NCBI Taxonomy" id="1915356"/>
    <lineage>
        <taxon>Eukaryota</taxon>
        <taxon>Metamonada</taxon>
        <taxon>Parabasalia</taxon>
        <taxon>Tritrichomonadida</taxon>
        <taxon>Tritrichomonadidae</taxon>
        <taxon>Tritrichomonas</taxon>
    </lineage>
</organism>
<protein>
    <recommendedName>
        <fullName evidence="1">Protein kinase domain-containing protein</fullName>
    </recommendedName>
</protein>
<dbReference type="SUPFAM" id="SSF56112">
    <property type="entry name" value="Protein kinase-like (PK-like)"/>
    <property type="match status" value="1"/>
</dbReference>